<gene>
    <name evidence="8" type="ORF">NAEGRDRAFT_80500</name>
</gene>
<evidence type="ECO:0000256" key="2">
    <source>
        <dbReference type="ARBA" id="ARBA00007965"/>
    </source>
</evidence>
<keyword evidence="3" id="KW-0813">Transport</keyword>
<dbReference type="KEGG" id="ngr:NAEGRDRAFT_80500"/>
<dbReference type="VEuPathDB" id="AmoebaDB:NAEGRDRAFT_80500"/>
<dbReference type="EMBL" id="GG738881">
    <property type="protein sequence ID" value="EFC42242.1"/>
    <property type="molecule type" value="Genomic_DNA"/>
</dbReference>
<feature type="transmembrane region" description="Helical" evidence="7">
    <location>
        <begin position="308"/>
        <end position="327"/>
    </location>
</feature>
<dbReference type="InterPro" id="IPR002259">
    <property type="entry name" value="Eqnu_transpt"/>
</dbReference>
<dbReference type="GO" id="GO:0005886">
    <property type="term" value="C:plasma membrane"/>
    <property type="evidence" value="ECO:0007669"/>
    <property type="project" value="TreeGrafter"/>
</dbReference>
<comment type="similarity">
    <text evidence="2">Belongs to the SLC29A/ENT transporter (TC 2.A.57) family.</text>
</comment>
<evidence type="ECO:0000256" key="5">
    <source>
        <dbReference type="ARBA" id="ARBA00022989"/>
    </source>
</evidence>
<proteinExistence type="inferred from homology"/>
<evidence type="ECO:0000256" key="4">
    <source>
        <dbReference type="ARBA" id="ARBA00022692"/>
    </source>
</evidence>
<evidence type="ECO:0000313" key="8">
    <source>
        <dbReference type="EMBL" id="EFC42242.1"/>
    </source>
</evidence>
<dbReference type="Proteomes" id="UP000006671">
    <property type="component" value="Unassembled WGS sequence"/>
</dbReference>
<evidence type="ECO:0000313" key="9">
    <source>
        <dbReference type="Proteomes" id="UP000006671"/>
    </source>
</evidence>
<feature type="transmembrane region" description="Helical" evidence="7">
    <location>
        <begin position="375"/>
        <end position="395"/>
    </location>
</feature>
<dbReference type="RefSeq" id="XP_002674986.1">
    <property type="nucleotide sequence ID" value="XM_002674940.1"/>
</dbReference>
<feature type="transmembrane region" description="Helical" evidence="7">
    <location>
        <begin position="267"/>
        <end position="288"/>
    </location>
</feature>
<dbReference type="PANTHER" id="PTHR10332:SF10">
    <property type="entry name" value="EQUILIBRATIVE NUCLEOSIDE TRANSPORTER 4"/>
    <property type="match status" value="1"/>
</dbReference>
<dbReference type="GeneID" id="8851795"/>
<evidence type="ECO:0000256" key="1">
    <source>
        <dbReference type="ARBA" id="ARBA00004141"/>
    </source>
</evidence>
<evidence type="ECO:0000256" key="6">
    <source>
        <dbReference type="ARBA" id="ARBA00023136"/>
    </source>
</evidence>
<accession>D2VM14</accession>
<reference evidence="8 9" key="1">
    <citation type="journal article" date="2010" name="Cell">
        <title>The genome of Naegleria gruberi illuminates early eukaryotic versatility.</title>
        <authorList>
            <person name="Fritz-Laylin L.K."/>
            <person name="Prochnik S.E."/>
            <person name="Ginger M.L."/>
            <person name="Dacks J.B."/>
            <person name="Carpenter M.L."/>
            <person name="Field M.C."/>
            <person name="Kuo A."/>
            <person name="Paredez A."/>
            <person name="Chapman J."/>
            <person name="Pham J."/>
            <person name="Shu S."/>
            <person name="Neupane R."/>
            <person name="Cipriano M."/>
            <person name="Mancuso J."/>
            <person name="Tu H."/>
            <person name="Salamov A."/>
            <person name="Lindquist E."/>
            <person name="Shapiro H."/>
            <person name="Lucas S."/>
            <person name="Grigoriev I.V."/>
            <person name="Cande W.Z."/>
            <person name="Fulton C."/>
            <person name="Rokhsar D.S."/>
            <person name="Dawson S.C."/>
        </authorList>
    </citation>
    <scope>NUCLEOTIDE SEQUENCE [LARGE SCALE GENOMIC DNA]</scope>
    <source>
        <strain evidence="8 9">NEG-M</strain>
    </source>
</reference>
<keyword evidence="9" id="KW-1185">Reference proteome</keyword>
<dbReference type="GO" id="GO:0005337">
    <property type="term" value="F:nucleoside transmembrane transporter activity"/>
    <property type="evidence" value="ECO:0007669"/>
    <property type="project" value="InterPro"/>
</dbReference>
<evidence type="ECO:0000256" key="7">
    <source>
        <dbReference type="SAM" id="Phobius"/>
    </source>
</evidence>
<dbReference type="eggNOG" id="KOG1479">
    <property type="taxonomic scope" value="Eukaryota"/>
</dbReference>
<feature type="transmembrane region" description="Helical" evidence="7">
    <location>
        <begin position="333"/>
        <end position="354"/>
    </location>
</feature>
<dbReference type="OrthoDB" id="1856718at2759"/>
<dbReference type="AlphaFoldDB" id="D2VM14"/>
<dbReference type="PANTHER" id="PTHR10332">
    <property type="entry name" value="EQUILIBRATIVE NUCLEOSIDE TRANSPORTER"/>
    <property type="match status" value="1"/>
</dbReference>
<organism evidence="9">
    <name type="scientific">Naegleria gruberi</name>
    <name type="common">Amoeba</name>
    <dbReference type="NCBI Taxonomy" id="5762"/>
    <lineage>
        <taxon>Eukaryota</taxon>
        <taxon>Discoba</taxon>
        <taxon>Heterolobosea</taxon>
        <taxon>Tetramitia</taxon>
        <taxon>Eutetramitia</taxon>
        <taxon>Vahlkampfiidae</taxon>
        <taxon>Naegleria</taxon>
    </lineage>
</organism>
<evidence type="ECO:0000256" key="3">
    <source>
        <dbReference type="ARBA" id="ARBA00022448"/>
    </source>
</evidence>
<keyword evidence="5 7" id="KW-1133">Transmembrane helix</keyword>
<protein>
    <submittedName>
        <fullName evidence="8">Predicted protein</fullName>
    </submittedName>
</protein>
<name>D2VM14_NAEGR</name>
<keyword evidence="6 7" id="KW-0472">Membrane</keyword>
<comment type="subcellular location">
    <subcellularLocation>
        <location evidence="1">Membrane</location>
        <topology evidence="1">Multi-pass membrane protein</topology>
    </subcellularLocation>
</comment>
<dbReference type="Pfam" id="PF01733">
    <property type="entry name" value="Nucleoside_tran"/>
    <property type="match status" value="1"/>
</dbReference>
<feature type="transmembrane region" description="Helical" evidence="7">
    <location>
        <begin position="116"/>
        <end position="139"/>
    </location>
</feature>
<feature type="transmembrane region" description="Helical" evidence="7">
    <location>
        <begin position="160"/>
        <end position="180"/>
    </location>
</feature>
<dbReference type="InParanoid" id="D2VM14"/>
<keyword evidence="4 7" id="KW-0812">Transmembrane</keyword>
<sequence length="399" mass="45069">MNRHEYEAIGGDEDEDVSLVSVNKHQQHQQQISQNNQDGDGIRRYSVSFAEVVHRKENPKKFEKTIPRDAYSMARIMFLLMGSGILVPGICFQLSVDWFTLIFPTPSPDSFNLFDFLEYILSFGFNIGQLTSMIIYTIFMWRKSVHTLKAQTFTVEQFIFLGYALNFVCVLVTLFINVILVNQYGFNNNEQTYDKIFMLTCEEDNFSGSNEDAPQSIASIGNLNGDGDDITEDLDTQSLITEKAEVPDISVNMNDFGITWLSLMRKLWSPGLGIFVTFLTTFSLTPGLITDIRYINEGKDIHMSWNPIITLSIFNIFDLIIFCVNPLYITQPIWFSIILALFGLTNGYCCSIGMASGPSVVKTGEQEKAAYLMNFFLNTGLLFGSAIGIGCGYLVHFAW</sequence>
<feature type="transmembrane region" description="Helical" evidence="7">
    <location>
        <begin position="76"/>
        <end position="96"/>
    </location>
</feature>